<dbReference type="Proteomes" id="UP000315252">
    <property type="component" value="Unassembled WGS sequence"/>
</dbReference>
<gene>
    <name evidence="5" type="ORF">FKG95_10190</name>
</gene>
<proteinExistence type="inferred from homology"/>
<reference evidence="5 6" key="1">
    <citation type="submission" date="2019-06" db="EMBL/GenBank/DDBJ databases">
        <title>Whole genome sequence for Rhodospirillaceae sp. R148.</title>
        <authorList>
            <person name="Wang G."/>
        </authorList>
    </citation>
    <scope>NUCLEOTIDE SEQUENCE [LARGE SCALE GENOMIC DNA]</scope>
    <source>
        <strain evidence="5 6">R148</strain>
    </source>
</reference>
<keyword evidence="2" id="KW-0479">Metal-binding</keyword>
<comment type="function">
    <text evidence="2">Destroys radicals which are normally produced within the cells and which are toxic to biological systems.</text>
</comment>
<dbReference type="SUPFAM" id="SSF49329">
    <property type="entry name" value="Cu,Zn superoxide dismutase-like"/>
    <property type="match status" value="1"/>
</dbReference>
<feature type="chain" id="PRO_5021697951" description="Superoxide dismutase [Cu-Zn]" evidence="3">
    <location>
        <begin position="20"/>
        <end position="175"/>
    </location>
</feature>
<dbReference type="OrthoDB" id="5431326at2"/>
<organism evidence="5 6">
    <name type="scientific">Denitrobaculum tricleocarpae</name>
    <dbReference type="NCBI Taxonomy" id="2591009"/>
    <lineage>
        <taxon>Bacteria</taxon>
        <taxon>Pseudomonadati</taxon>
        <taxon>Pseudomonadota</taxon>
        <taxon>Alphaproteobacteria</taxon>
        <taxon>Rhodospirillales</taxon>
        <taxon>Rhodospirillaceae</taxon>
        <taxon>Denitrobaculum</taxon>
    </lineage>
</organism>
<dbReference type="EMBL" id="VHSH01000003">
    <property type="protein sequence ID" value="TQV80948.1"/>
    <property type="molecule type" value="Genomic_DNA"/>
</dbReference>
<sequence length="175" mass="17827">MLKGAAFAVSVTLAGAAQAADHGSHTASAKIIGLENTEIGFANFEQGPHGVMIHIRVTGLEPGKKGVHLHNHGLCEHQEGFTTARGHIGLKEGGHGLMNPDGPEEGDLPNIFVGADGIGEAEMFTTMVNIGGGGVGDLLDADGSTLMIHANADDHVSQPIGGSGPRVACGVIEKE</sequence>
<accession>A0A545TUQ0</accession>
<keyword evidence="6" id="KW-1185">Reference proteome</keyword>
<evidence type="ECO:0000256" key="3">
    <source>
        <dbReference type="SAM" id="SignalP"/>
    </source>
</evidence>
<keyword evidence="2" id="KW-0186">Copper</keyword>
<protein>
    <recommendedName>
        <fullName evidence="2">Superoxide dismutase [Cu-Zn]</fullName>
        <ecNumber evidence="2">1.15.1.1</ecNumber>
    </recommendedName>
</protein>
<evidence type="ECO:0000259" key="4">
    <source>
        <dbReference type="Pfam" id="PF00080"/>
    </source>
</evidence>
<dbReference type="InterPro" id="IPR036423">
    <property type="entry name" value="SOD-like_Cu/Zn_dom_sf"/>
</dbReference>
<keyword evidence="2" id="KW-0862">Zinc</keyword>
<evidence type="ECO:0000256" key="1">
    <source>
        <dbReference type="ARBA" id="ARBA00010457"/>
    </source>
</evidence>
<dbReference type="InterPro" id="IPR024134">
    <property type="entry name" value="SOD_Cu/Zn_/chaperone"/>
</dbReference>
<dbReference type="PROSITE" id="PS00332">
    <property type="entry name" value="SOD_CU_ZN_2"/>
    <property type="match status" value="1"/>
</dbReference>
<keyword evidence="3" id="KW-0732">Signal</keyword>
<evidence type="ECO:0000256" key="2">
    <source>
        <dbReference type="RuleBase" id="RU000393"/>
    </source>
</evidence>
<keyword evidence="2" id="KW-0560">Oxidoreductase</keyword>
<comment type="catalytic activity">
    <reaction evidence="2">
        <text>2 superoxide + 2 H(+) = H2O2 + O2</text>
        <dbReference type="Rhea" id="RHEA:20696"/>
        <dbReference type="ChEBI" id="CHEBI:15378"/>
        <dbReference type="ChEBI" id="CHEBI:15379"/>
        <dbReference type="ChEBI" id="CHEBI:16240"/>
        <dbReference type="ChEBI" id="CHEBI:18421"/>
        <dbReference type="EC" id="1.15.1.1"/>
    </reaction>
</comment>
<evidence type="ECO:0000313" key="6">
    <source>
        <dbReference type="Proteomes" id="UP000315252"/>
    </source>
</evidence>
<comment type="cofactor">
    <cofactor evidence="2">
        <name>Zn(2+)</name>
        <dbReference type="ChEBI" id="CHEBI:29105"/>
    </cofactor>
    <text evidence="2">Binds 1 zinc ion per subunit.</text>
</comment>
<feature type="domain" description="Superoxide dismutase copper/zinc binding" evidence="4">
    <location>
        <begin position="40"/>
        <end position="172"/>
    </location>
</feature>
<comment type="caution">
    <text evidence="5">The sequence shown here is derived from an EMBL/GenBank/DDBJ whole genome shotgun (WGS) entry which is preliminary data.</text>
</comment>
<dbReference type="GO" id="GO:0005507">
    <property type="term" value="F:copper ion binding"/>
    <property type="evidence" value="ECO:0007669"/>
    <property type="project" value="InterPro"/>
</dbReference>
<dbReference type="PANTHER" id="PTHR10003">
    <property type="entry name" value="SUPEROXIDE DISMUTASE CU-ZN -RELATED"/>
    <property type="match status" value="1"/>
</dbReference>
<dbReference type="InterPro" id="IPR001424">
    <property type="entry name" value="SOD_Cu_Zn_dom"/>
</dbReference>
<feature type="signal peptide" evidence="3">
    <location>
        <begin position="1"/>
        <end position="19"/>
    </location>
</feature>
<dbReference type="InterPro" id="IPR018152">
    <property type="entry name" value="SOD_Cu/Zn_BS"/>
</dbReference>
<dbReference type="Gene3D" id="2.60.40.200">
    <property type="entry name" value="Superoxide dismutase, copper/zinc binding domain"/>
    <property type="match status" value="1"/>
</dbReference>
<comment type="cofactor">
    <cofactor evidence="2">
        <name>Cu cation</name>
        <dbReference type="ChEBI" id="CHEBI:23378"/>
    </cofactor>
    <text evidence="2">Binds 1 copper ion per subunit.</text>
</comment>
<dbReference type="Pfam" id="PF00080">
    <property type="entry name" value="Sod_Cu"/>
    <property type="match status" value="1"/>
</dbReference>
<comment type="similarity">
    <text evidence="1 2">Belongs to the Cu-Zn superoxide dismutase family.</text>
</comment>
<name>A0A545TUQ0_9PROT</name>
<dbReference type="AlphaFoldDB" id="A0A545TUQ0"/>
<dbReference type="GO" id="GO:0004784">
    <property type="term" value="F:superoxide dismutase activity"/>
    <property type="evidence" value="ECO:0007669"/>
    <property type="project" value="UniProtKB-EC"/>
</dbReference>
<evidence type="ECO:0000313" key="5">
    <source>
        <dbReference type="EMBL" id="TQV80948.1"/>
    </source>
</evidence>
<dbReference type="EC" id="1.15.1.1" evidence="2"/>